<feature type="domain" description="Fungal-type protein kinase" evidence="1">
    <location>
        <begin position="8"/>
        <end position="58"/>
    </location>
</feature>
<dbReference type="InterPro" id="IPR040976">
    <property type="entry name" value="Pkinase_fungal"/>
</dbReference>
<dbReference type="Pfam" id="PF17667">
    <property type="entry name" value="Pkinase_fungal"/>
    <property type="match status" value="1"/>
</dbReference>
<dbReference type="EMBL" id="LR026985">
    <property type="protein sequence ID" value="VCU40335.1"/>
    <property type="molecule type" value="Genomic_DNA"/>
</dbReference>
<dbReference type="Proteomes" id="UP000324639">
    <property type="component" value="Chromosome Bgt_-02"/>
</dbReference>
<keyword evidence="3" id="KW-1185">Reference proteome</keyword>
<proteinExistence type="predicted"/>
<organism evidence="2 3">
    <name type="scientific">Blumeria graminis f. sp. tritici</name>
    <dbReference type="NCBI Taxonomy" id="62690"/>
    <lineage>
        <taxon>Eukaryota</taxon>
        <taxon>Fungi</taxon>
        <taxon>Dikarya</taxon>
        <taxon>Ascomycota</taxon>
        <taxon>Pezizomycotina</taxon>
        <taxon>Leotiomycetes</taxon>
        <taxon>Erysiphales</taxon>
        <taxon>Erysiphaceae</taxon>
        <taxon>Blumeria</taxon>
    </lineage>
</organism>
<gene>
    <name evidence="2" type="ORF">BGT96224V316_LOCUS1576</name>
</gene>
<name>A0A9X9PRT5_BLUGR</name>
<reference evidence="2 3" key="1">
    <citation type="submission" date="2018-08" db="EMBL/GenBank/DDBJ databases">
        <authorList>
            <person name="Muller C M."/>
        </authorList>
    </citation>
    <scope>NUCLEOTIDE SEQUENCE [LARGE SCALE GENOMIC DNA]</scope>
</reference>
<evidence type="ECO:0000259" key="1">
    <source>
        <dbReference type="Pfam" id="PF17667"/>
    </source>
</evidence>
<sequence length="80" mass="9354">MSSLHKNENEKKLPRAITGTTMYMALELMKVISFKKLSLKQTYRHDLESCFYVLIVGCMTYCDQAMPEHLKEWYSHSSST</sequence>
<dbReference type="AlphaFoldDB" id="A0A9X9PRT5"/>
<accession>A0A9X9PRT5</accession>
<protein>
    <submittedName>
        <fullName evidence="2">Bgt-51001</fullName>
    </submittedName>
</protein>
<evidence type="ECO:0000313" key="3">
    <source>
        <dbReference type="Proteomes" id="UP000324639"/>
    </source>
</evidence>
<evidence type="ECO:0000313" key="2">
    <source>
        <dbReference type="EMBL" id="VCU40335.1"/>
    </source>
</evidence>